<name>A0A7W6M5X2_9RHOB</name>
<evidence type="ECO:0000259" key="4">
    <source>
        <dbReference type="PROSITE" id="PS50043"/>
    </source>
</evidence>
<dbReference type="AlphaFoldDB" id="A0A7W6M5X2"/>
<dbReference type="Pfam" id="PF00196">
    <property type="entry name" value="GerE"/>
    <property type="match status" value="1"/>
</dbReference>
<dbReference type="SMART" id="SM00421">
    <property type="entry name" value="HTH_LUXR"/>
    <property type="match status" value="1"/>
</dbReference>
<dbReference type="SUPFAM" id="SSF46894">
    <property type="entry name" value="C-terminal effector domain of the bipartite response regulators"/>
    <property type="match status" value="1"/>
</dbReference>
<proteinExistence type="predicted"/>
<evidence type="ECO:0000256" key="1">
    <source>
        <dbReference type="ARBA" id="ARBA00023015"/>
    </source>
</evidence>
<organism evidence="5 6">
    <name type="scientific">Sulfitobacter noctilucicola</name>
    <dbReference type="NCBI Taxonomy" id="1342301"/>
    <lineage>
        <taxon>Bacteria</taxon>
        <taxon>Pseudomonadati</taxon>
        <taxon>Pseudomonadota</taxon>
        <taxon>Alphaproteobacteria</taxon>
        <taxon>Rhodobacterales</taxon>
        <taxon>Roseobacteraceae</taxon>
        <taxon>Sulfitobacter</taxon>
    </lineage>
</organism>
<evidence type="ECO:0000313" key="5">
    <source>
        <dbReference type="EMBL" id="MBB4173068.1"/>
    </source>
</evidence>
<dbReference type="InterPro" id="IPR005143">
    <property type="entry name" value="TF_LuxR_autoind-bd_dom"/>
</dbReference>
<sequence length="249" mass="27278">MNLTSENFVEFVTVISKRLQQYDDAERIWETANTINDELGGTALNVAVTLGNGGGIAWARSSMSDEWLGRYEEAGYSAIDPFVHSLLAGEPEVMVDCGTLDPSDPAYRLNHDLKAYGYGSLFATAWSSPTNDARAMIVYCASDRLADVEIRIGLDRLRIIHAIFASHMSVPGDLSKKGFLNVGTAPLTPRERDILSLLARGLRNDQIAFKAQIAEVTVRKHLTVIRSKLQASTREQAIAIAVKQGLITP</sequence>
<keyword evidence="2 5" id="KW-0238">DNA-binding</keyword>
<dbReference type="GO" id="GO:0006355">
    <property type="term" value="P:regulation of DNA-templated transcription"/>
    <property type="evidence" value="ECO:0007669"/>
    <property type="project" value="InterPro"/>
</dbReference>
<dbReference type="PANTHER" id="PTHR44688:SF16">
    <property type="entry name" value="DNA-BINDING TRANSCRIPTIONAL ACTIVATOR DEVR_DOSR"/>
    <property type="match status" value="1"/>
</dbReference>
<dbReference type="EMBL" id="JACIFU010000001">
    <property type="protein sequence ID" value="MBB4173068.1"/>
    <property type="molecule type" value="Genomic_DNA"/>
</dbReference>
<evidence type="ECO:0000256" key="3">
    <source>
        <dbReference type="ARBA" id="ARBA00023163"/>
    </source>
</evidence>
<dbReference type="SUPFAM" id="SSF75516">
    <property type="entry name" value="Pheromone-binding domain of LuxR-like quorum-sensing transcription factors"/>
    <property type="match status" value="1"/>
</dbReference>
<comment type="caution">
    <text evidence="5">The sequence shown here is derived from an EMBL/GenBank/DDBJ whole genome shotgun (WGS) entry which is preliminary data.</text>
</comment>
<dbReference type="InterPro" id="IPR036693">
    <property type="entry name" value="TF_LuxR_autoind-bd_dom_sf"/>
</dbReference>
<dbReference type="OrthoDB" id="7692966at2"/>
<dbReference type="RefSeq" id="WP_152540558.1">
    <property type="nucleotide sequence ID" value="NZ_JACIFU010000001.1"/>
</dbReference>
<dbReference type="PANTHER" id="PTHR44688">
    <property type="entry name" value="DNA-BINDING TRANSCRIPTIONAL ACTIVATOR DEVR_DOSR"/>
    <property type="match status" value="1"/>
</dbReference>
<dbReference type="InterPro" id="IPR000792">
    <property type="entry name" value="Tscrpt_reg_LuxR_C"/>
</dbReference>
<dbReference type="Pfam" id="PF03472">
    <property type="entry name" value="Autoind_bind"/>
    <property type="match status" value="1"/>
</dbReference>
<keyword evidence="1" id="KW-0805">Transcription regulation</keyword>
<dbReference type="CDD" id="cd06170">
    <property type="entry name" value="LuxR_C_like"/>
    <property type="match status" value="1"/>
</dbReference>
<accession>A0A7W6M5X2</accession>
<dbReference type="GO" id="GO:0003677">
    <property type="term" value="F:DNA binding"/>
    <property type="evidence" value="ECO:0007669"/>
    <property type="project" value="UniProtKB-KW"/>
</dbReference>
<protein>
    <submittedName>
        <fullName evidence="5">DNA-binding CsgD family transcriptional regulator</fullName>
    </submittedName>
</protein>
<dbReference type="PRINTS" id="PR00038">
    <property type="entry name" value="HTHLUXR"/>
</dbReference>
<evidence type="ECO:0000256" key="2">
    <source>
        <dbReference type="ARBA" id="ARBA00023125"/>
    </source>
</evidence>
<dbReference type="InterPro" id="IPR016032">
    <property type="entry name" value="Sig_transdc_resp-reg_C-effctor"/>
</dbReference>
<gene>
    <name evidence="5" type="ORF">GGR93_000829</name>
</gene>
<keyword evidence="3" id="KW-0804">Transcription</keyword>
<dbReference type="Gene3D" id="1.10.10.10">
    <property type="entry name" value="Winged helix-like DNA-binding domain superfamily/Winged helix DNA-binding domain"/>
    <property type="match status" value="1"/>
</dbReference>
<feature type="domain" description="HTH luxR-type" evidence="4">
    <location>
        <begin position="180"/>
        <end position="245"/>
    </location>
</feature>
<dbReference type="PROSITE" id="PS50043">
    <property type="entry name" value="HTH_LUXR_2"/>
    <property type="match status" value="1"/>
</dbReference>
<reference evidence="5 6" key="1">
    <citation type="submission" date="2020-08" db="EMBL/GenBank/DDBJ databases">
        <title>Genomic Encyclopedia of Type Strains, Phase IV (KMG-IV): sequencing the most valuable type-strain genomes for metagenomic binning, comparative biology and taxonomic classification.</title>
        <authorList>
            <person name="Goeker M."/>
        </authorList>
    </citation>
    <scope>NUCLEOTIDE SEQUENCE [LARGE SCALE GENOMIC DNA]</scope>
    <source>
        <strain evidence="5 6">DSM 101015</strain>
    </source>
</reference>
<dbReference type="Proteomes" id="UP000565745">
    <property type="component" value="Unassembled WGS sequence"/>
</dbReference>
<evidence type="ECO:0000313" key="6">
    <source>
        <dbReference type="Proteomes" id="UP000565745"/>
    </source>
</evidence>
<dbReference type="Gene3D" id="3.30.450.80">
    <property type="entry name" value="Transcription factor LuxR-like, autoinducer-binding domain"/>
    <property type="match status" value="1"/>
</dbReference>
<keyword evidence="6" id="KW-1185">Reference proteome</keyword>
<dbReference type="InterPro" id="IPR036388">
    <property type="entry name" value="WH-like_DNA-bd_sf"/>
</dbReference>